<dbReference type="SUPFAM" id="SSF50182">
    <property type="entry name" value="Sm-like ribonucleoproteins"/>
    <property type="match status" value="1"/>
</dbReference>
<dbReference type="PANTHER" id="PTHR10050">
    <property type="entry name" value="DOLICHYL-PHOSPHATE-MANNOSE--PROTEIN MANNOSYLTRANSFERASE"/>
    <property type="match status" value="1"/>
</dbReference>
<feature type="transmembrane region" description="Helical" evidence="14">
    <location>
        <begin position="707"/>
        <end position="728"/>
    </location>
</feature>
<organism evidence="16 17">
    <name type="scientific">Paramicrosporidium saccamoebae</name>
    <dbReference type="NCBI Taxonomy" id="1246581"/>
    <lineage>
        <taxon>Eukaryota</taxon>
        <taxon>Fungi</taxon>
        <taxon>Fungi incertae sedis</taxon>
        <taxon>Cryptomycota</taxon>
        <taxon>Cryptomycota incertae sedis</taxon>
        <taxon>Paramicrosporidium</taxon>
    </lineage>
</organism>
<evidence type="ECO:0000256" key="11">
    <source>
        <dbReference type="ARBA" id="ARBA00023136"/>
    </source>
</evidence>
<feature type="transmembrane region" description="Helical" evidence="14">
    <location>
        <begin position="612"/>
        <end position="630"/>
    </location>
</feature>
<evidence type="ECO:0000256" key="5">
    <source>
        <dbReference type="ARBA" id="ARBA00022676"/>
    </source>
</evidence>
<keyword evidence="17" id="KW-1185">Reference proteome</keyword>
<comment type="function">
    <text evidence="14">Transfers mannose from Dol-P-mannose to Ser or Thr residues on proteins.</text>
</comment>
<dbReference type="Gene3D" id="2.80.10.50">
    <property type="match status" value="1"/>
</dbReference>
<dbReference type="CDD" id="cd01727">
    <property type="entry name" value="LSm8"/>
    <property type="match status" value="1"/>
</dbReference>
<dbReference type="Pfam" id="PF02815">
    <property type="entry name" value="MIR"/>
    <property type="match status" value="1"/>
</dbReference>
<keyword evidence="11 14" id="KW-0472">Membrane</keyword>
<evidence type="ECO:0000256" key="6">
    <source>
        <dbReference type="ARBA" id="ARBA00022679"/>
    </source>
</evidence>
<feature type="domain" description="MIR" evidence="15">
    <location>
        <begin position="347"/>
        <end position="407"/>
    </location>
</feature>
<dbReference type="Gene3D" id="2.30.30.100">
    <property type="match status" value="1"/>
</dbReference>
<dbReference type="InterPro" id="IPR032421">
    <property type="entry name" value="PMT_4TMC"/>
</dbReference>
<feature type="transmembrane region" description="Helical" evidence="14">
    <location>
        <begin position="294"/>
        <end position="315"/>
    </location>
</feature>
<evidence type="ECO:0000256" key="14">
    <source>
        <dbReference type="RuleBase" id="RU367007"/>
    </source>
</evidence>
<dbReference type="STRING" id="1246581.A0A2H9TGK1"/>
<evidence type="ECO:0000256" key="7">
    <source>
        <dbReference type="ARBA" id="ARBA00022692"/>
    </source>
</evidence>
<proteinExistence type="inferred from homology"/>
<feature type="transmembrane region" description="Helical" evidence="14">
    <location>
        <begin position="682"/>
        <end position="700"/>
    </location>
</feature>
<dbReference type="GO" id="GO:0004169">
    <property type="term" value="F:dolichyl-phosphate-mannose-protein mannosyltransferase activity"/>
    <property type="evidence" value="ECO:0007669"/>
    <property type="project" value="UniProtKB-UniRule"/>
</dbReference>
<comment type="pathway">
    <text evidence="2 14">Protein modification; protein glycosylation.</text>
</comment>
<dbReference type="GO" id="GO:0042802">
    <property type="term" value="F:identical protein binding"/>
    <property type="evidence" value="ECO:0007669"/>
    <property type="project" value="EnsemblFungi"/>
</dbReference>
<dbReference type="InterPro" id="IPR001163">
    <property type="entry name" value="Sm_dom_euk/arc"/>
</dbReference>
<dbReference type="InterPro" id="IPR034103">
    <property type="entry name" value="Lsm8"/>
</dbReference>
<dbReference type="SMART" id="SM00472">
    <property type="entry name" value="MIR"/>
    <property type="match status" value="3"/>
</dbReference>
<feature type="transmembrane region" description="Helical" evidence="14">
    <location>
        <begin position="156"/>
        <end position="175"/>
    </location>
</feature>
<comment type="subcellular location">
    <subcellularLocation>
        <location evidence="1 14">Endoplasmic reticulum membrane</location>
        <topology evidence="1 14">Multi-pass membrane protein</topology>
    </subcellularLocation>
</comment>
<dbReference type="GO" id="GO:1900101">
    <property type="term" value="P:regulation of endoplasmic reticulum unfolded protein response"/>
    <property type="evidence" value="ECO:0007669"/>
    <property type="project" value="EnsemblFungi"/>
</dbReference>
<dbReference type="Proteomes" id="UP000240830">
    <property type="component" value="Unassembled WGS sequence"/>
</dbReference>
<dbReference type="InterPro" id="IPR016093">
    <property type="entry name" value="MIR_motif"/>
</dbReference>
<sequence length="818" mass="92286">MSPRGATAMTMIRKRHTEPSSITAAPAPTIEPNVKGRALSVSPVRKTVMKNNNYWTLTATRSLLLICVVSFFLRFALVNEPTEVVYSPVKCIDFRFDEVHFGGFASNYLRREYFFDVHPPLGKLIIAGMGYLFGYDGGFTFASIGQSYINSSAPYVSLRTFMVVLGVGSIALSYATLIEMGFSVVSATLVGGLLAFDNALVVQSRFILLDSIMMFFISAAVYAWIKFRQQRDRPFKTMWWLWLALAGLSIGGATSVKMVGLFTVGLIGVATVVDLWELADWKRRHSDKLLARHFVYRAVALILLPVIMYLSSYYMHFAVLTRTGPGDSFMSSDFQTTLQGNQMHEKSRDVYYGNTIRLKSRLEEIYLHSHLHNYPRQHEDGKISSEGQQVTGYPGKDKNNMWKVLPASNLTKIALDQKIPIRTGDAIRLLHVGTGKVLFTHDVASPLTRTNMEVTVVDPKDSDKAEASVWIVDVKTGGDSLKAHSCQFRLMNKVHNVALTNHQQPLPKWGFGQREVNGDKRGADENSKWIVWDIDEDADEADKVALAMKPKPKVSFWQKFTELQRAQIRHNAALIDNHPFKSDPISWPFVLRGVSYWDKNKMGRIYLLGNPIAWYVCLFGIAAFCTVALRELFRARRNRTNPDESHFESRFTYRAGYLLLAWSIHYFPFFTMARTLYLHHYLPAYTMSAMVTGAIYDYGLRRTRNKVFAHTLLAGIAITTVAAFFYFAPITYGTQIATSALDAKKWGILKGYDQTVNLILSQCHERIFSPTNPVSVAQLGLYLIRGENVAVVGLIEEQLDAKVDYESLCAEPLMAVIH</sequence>
<name>A0A2H9TGK1_9FUNG</name>
<dbReference type="GO" id="GO:0000398">
    <property type="term" value="P:mRNA splicing, via spliceosome"/>
    <property type="evidence" value="ECO:0007669"/>
    <property type="project" value="InterPro"/>
</dbReference>
<comment type="catalytic activity">
    <reaction evidence="13 14">
        <text>a di-trans,poly-cis-dolichyl beta-D-mannosyl phosphate + L-seryl-[protein] = 3-O-(alpha-D-mannosyl)-L-seryl-[protein] + a di-trans,poly-cis-dolichyl phosphate + H(+)</text>
        <dbReference type="Rhea" id="RHEA:17377"/>
        <dbReference type="Rhea" id="RHEA-COMP:9863"/>
        <dbReference type="Rhea" id="RHEA-COMP:13546"/>
        <dbReference type="Rhea" id="RHEA-COMP:19498"/>
        <dbReference type="Rhea" id="RHEA-COMP:19501"/>
        <dbReference type="ChEBI" id="CHEBI:15378"/>
        <dbReference type="ChEBI" id="CHEBI:29999"/>
        <dbReference type="ChEBI" id="CHEBI:57683"/>
        <dbReference type="ChEBI" id="CHEBI:58211"/>
        <dbReference type="ChEBI" id="CHEBI:137321"/>
        <dbReference type="EC" id="2.4.1.109"/>
    </reaction>
</comment>
<evidence type="ECO:0000256" key="10">
    <source>
        <dbReference type="ARBA" id="ARBA00022989"/>
    </source>
</evidence>
<dbReference type="GO" id="GO:0005688">
    <property type="term" value="C:U6 snRNP"/>
    <property type="evidence" value="ECO:0007669"/>
    <property type="project" value="InterPro"/>
</dbReference>
<feature type="transmembrane region" description="Helical" evidence="14">
    <location>
        <begin position="651"/>
        <end position="670"/>
    </location>
</feature>
<feature type="transmembrane region" description="Helical" evidence="14">
    <location>
        <begin position="207"/>
        <end position="225"/>
    </location>
</feature>
<accession>A0A2H9TGK1</accession>
<keyword evidence="10 14" id="KW-1133">Transmembrane helix</keyword>
<comment type="similarity">
    <text evidence="3 14">Belongs to the glycosyltransferase 39 family.</text>
</comment>
<dbReference type="InterPro" id="IPR036300">
    <property type="entry name" value="MIR_dom_sf"/>
</dbReference>
<evidence type="ECO:0000256" key="8">
    <source>
        <dbReference type="ARBA" id="ARBA00022737"/>
    </source>
</evidence>
<dbReference type="Pfam" id="PF16192">
    <property type="entry name" value="PMT_4TMC"/>
    <property type="match status" value="1"/>
</dbReference>
<evidence type="ECO:0000256" key="12">
    <source>
        <dbReference type="ARBA" id="ARBA00045085"/>
    </source>
</evidence>
<dbReference type="CDD" id="cd23285">
    <property type="entry name" value="beta-trefoil_MIR_PMT4-like"/>
    <property type="match status" value="1"/>
</dbReference>
<dbReference type="SMART" id="SM00651">
    <property type="entry name" value="Sm"/>
    <property type="match status" value="1"/>
</dbReference>
<comment type="catalytic activity">
    <reaction evidence="12 14">
        <text>a di-trans,poly-cis-dolichyl beta-D-mannosyl phosphate + L-threonyl-[protein] = 3-O-(alpha-D-mannosyl)-L-threonyl-[protein] + a di-trans,poly-cis-dolichyl phosphate + H(+)</text>
        <dbReference type="Rhea" id="RHEA:53396"/>
        <dbReference type="Rhea" id="RHEA-COMP:11060"/>
        <dbReference type="Rhea" id="RHEA-COMP:13547"/>
        <dbReference type="Rhea" id="RHEA-COMP:19498"/>
        <dbReference type="Rhea" id="RHEA-COMP:19501"/>
        <dbReference type="ChEBI" id="CHEBI:15378"/>
        <dbReference type="ChEBI" id="CHEBI:30013"/>
        <dbReference type="ChEBI" id="CHEBI:57683"/>
        <dbReference type="ChEBI" id="CHEBI:58211"/>
        <dbReference type="ChEBI" id="CHEBI:137323"/>
        <dbReference type="EC" id="2.4.1.109"/>
    </reaction>
</comment>
<evidence type="ECO:0000256" key="9">
    <source>
        <dbReference type="ARBA" id="ARBA00022824"/>
    </source>
</evidence>
<evidence type="ECO:0000256" key="1">
    <source>
        <dbReference type="ARBA" id="ARBA00004477"/>
    </source>
</evidence>
<keyword evidence="8" id="KW-0677">Repeat</keyword>
<feature type="domain" description="MIR" evidence="15">
    <location>
        <begin position="478"/>
        <end position="534"/>
    </location>
</feature>
<dbReference type="Pfam" id="PF02366">
    <property type="entry name" value="PMT"/>
    <property type="match status" value="1"/>
</dbReference>
<evidence type="ECO:0000313" key="17">
    <source>
        <dbReference type="Proteomes" id="UP000240830"/>
    </source>
</evidence>
<evidence type="ECO:0000259" key="15">
    <source>
        <dbReference type="PROSITE" id="PS50919"/>
    </source>
</evidence>
<protein>
    <recommendedName>
        <fullName evidence="4 14">Dolichyl-phosphate-mannose--protein mannosyltransferase</fullName>
        <ecNumber evidence="4 14">2.4.1.109</ecNumber>
    </recommendedName>
</protein>
<evidence type="ECO:0000256" key="13">
    <source>
        <dbReference type="ARBA" id="ARBA00045102"/>
    </source>
</evidence>
<dbReference type="AlphaFoldDB" id="A0A2H9TGK1"/>
<feature type="transmembrane region" description="Helical" evidence="14">
    <location>
        <begin position="240"/>
        <end position="273"/>
    </location>
</feature>
<gene>
    <name evidence="16" type="ORF">PSACC_03288</name>
</gene>
<dbReference type="InterPro" id="IPR027005">
    <property type="entry name" value="PMT-like"/>
</dbReference>
<evidence type="ECO:0000256" key="4">
    <source>
        <dbReference type="ARBA" id="ARBA00012839"/>
    </source>
</evidence>
<keyword evidence="9 14" id="KW-0256">Endoplasmic reticulum</keyword>
<keyword evidence="7 14" id="KW-0812">Transmembrane</keyword>
<dbReference type="PANTHER" id="PTHR10050:SF51">
    <property type="entry name" value="PROTEIN O-MANNOSYL-TRANSFERASE 1"/>
    <property type="match status" value="1"/>
</dbReference>
<evidence type="ECO:0000256" key="3">
    <source>
        <dbReference type="ARBA" id="ARBA00007222"/>
    </source>
</evidence>
<dbReference type="OrthoDB" id="292747at2759"/>
<comment type="caution">
    <text evidence="16">The sequence shown here is derived from an EMBL/GenBank/DDBJ whole genome shotgun (WGS) entry which is preliminary data.</text>
</comment>
<dbReference type="InterPro" id="IPR003342">
    <property type="entry name" value="ArnT-like_N"/>
</dbReference>
<dbReference type="GO" id="GO:0097586">
    <property type="term" value="C:dolichyl-phosphate-mannose-protein mannosyltransferase Pmt4p homodimer complex"/>
    <property type="evidence" value="ECO:0007669"/>
    <property type="project" value="EnsemblFungi"/>
</dbReference>
<dbReference type="InterPro" id="IPR010920">
    <property type="entry name" value="LSM_dom_sf"/>
</dbReference>
<reference evidence="16 17" key="1">
    <citation type="submission" date="2016-10" db="EMBL/GenBank/DDBJ databases">
        <title>The genome of Paramicrosporidium saccamoebae is the missing link in understanding Cryptomycota and Microsporidia evolution.</title>
        <authorList>
            <person name="Quandt C.A."/>
            <person name="Beaudet D."/>
            <person name="Corsaro D."/>
            <person name="Michel R."/>
            <person name="Corradi N."/>
            <person name="James T."/>
        </authorList>
    </citation>
    <scope>NUCLEOTIDE SEQUENCE [LARGE SCALE GENOMIC DNA]</scope>
    <source>
        <strain evidence="16 17">KSL3</strain>
    </source>
</reference>
<keyword evidence="5 14" id="KW-0328">Glycosyltransferase</keyword>
<feature type="transmembrane region" description="Helical" evidence="14">
    <location>
        <begin position="124"/>
        <end position="144"/>
    </location>
</feature>
<evidence type="ECO:0000313" key="16">
    <source>
        <dbReference type="EMBL" id="PJF16907.1"/>
    </source>
</evidence>
<dbReference type="EMBL" id="MTSL01000203">
    <property type="protein sequence ID" value="PJF16907.1"/>
    <property type="molecule type" value="Genomic_DNA"/>
</dbReference>
<dbReference type="UniPathway" id="UPA00378"/>
<dbReference type="GO" id="GO:0046540">
    <property type="term" value="C:U4/U6 x U5 tri-snRNP complex"/>
    <property type="evidence" value="ECO:0007669"/>
    <property type="project" value="InterPro"/>
</dbReference>
<dbReference type="EC" id="2.4.1.109" evidence="4 14"/>
<evidence type="ECO:0000256" key="2">
    <source>
        <dbReference type="ARBA" id="ARBA00004922"/>
    </source>
</evidence>
<dbReference type="PROSITE" id="PS50919">
    <property type="entry name" value="MIR"/>
    <property type="match status" value="3"/>
</dbReference>
<dbReference type="SUPFAM" id="SSF82109">
    <property type="entry name" value="MIR domain"/>
    <property type="match status" value="1"/>
</dbReference>
<feature type="transmembrane region" description="Helical" evidence="14">
    <location>
        <begin position="54"/>
        <end position="77"/>
    </location>
</feature>
<feature type="domain" description="MIR" evidence="15">
    <location>
        <begin position="418"/>
        <end position="475"/>
    </location>
</feature>
<keyword evidence="6 14" id="KW-0808">Transferase</keyword>